<dbReference type="CDD" id="cd09563">
    <property type="entry name" value="SAM_liprin-beta1_2_repeat1"/>
    <property type="match status" value="1"/>
</dbReference>
<dbReference type="InterPro" id="IPR001660">
    <property type="entry name" value="SAM"/>
</dbReference>
<feature type="coiled-coil region" evidence="6">
    <location>
        <begin position="198"/>
        <end position="287"/>
    </location>
</feature>
<evidence type="ECO:0000256" key="7">
    <source>
        <dbReference type="SAM" id="MobiDB-lite"/>
    </source>
</evidence>
<accession>A0A8C6V966</accession>
<evidence type="ECO:0000256" key="6">
    <source>
        <dbReference type="SAM" id="Coils"/>
    </source>
</evidence>
<dbReference type="GO" id="GO:0007528">
    <property type="term" value="P:neuromuscular junction development"/>
    <property type="evidence" value="ECO:0007669"/>
    <property type="project" value="TreeGrafter"/>
</dbReference>
<sequence length="864" mass="97910">MMSDASEMLAAALEQMDGIIAGSKAMDYSNGLFDCQSPTSPFLGGLRVLHLLEDLRAALELMDNEERDNLRCQIPDSTAEGLAEWLHGRISNGHSSEAVYQERLSRLESDKECLILQVSVLTDQVEVQGEKIRDLDSCLEQHREKLNATEELLQQEHLNRSALETQKLELMTEVSSLKLKLSAVERDHRDSEGLYQEVTELRLRVTDTENERLQCERKLKAAKDELLVLQGQLDERELELRRLRADSSSRVEGGEKDTEMLKMKRILESLTMANDEKEQRIKELGESLIKCKNVHDITKERLREDDYADIQDDPSYAVSMEGDQVIVAVEEEAGRSSGESSPCIAVLSEMNEFDRERQLKATQSSFQGSGSLTEDNKNPLMTKKMEPAVSSTGPQSFGSKRVRASFGRGLFKLRGGKHTSSTSPPEADHKGTDHLDLAGMSPQKLETKKKSKGLRKLFGRLKRSHSSSFNLDEAEMEFRRGGVRATAGPRLGWSHEPKHQAVGVPFSQWSKEEVCVWLHEQGLGLYADQGQSWLKSGQTLLHASQHDLEKELGIRQPLHRKKLQLALQALGSEDDDLQGRLDHHWVTRWLDDIGLPQYKSNFDEARVDGRMLHYMSVDDLLSLKVGSVLHHLSIKRAIQVLRLNSFEPSCLRRRPSDENNITPAEISQWTNHRVMEWLRSVDLAEYAPNLRGSGVHGGLMVLEPRFNVESLALLLNIPPNKTLLRRHLATHFHLLIGSEAQRLKQDCLENPDYTVLTATAKVKPRRLSFGSFGSLRRKRQDDSDEYVCPMNVEMPKSSSFQRGVRVFEDNLDHLEQIEDSERTVRQIGVFSEGINNLTSMLKEDEFFQEMAVHPEVATAETEMQ</sequence>
<keyword evidence="4 6" id="KW-0175">Coiled coil</keyword>
<evidence type="ECO:0000256" key="4">
    <source>
        <dbReference type="ARBA" id="ARBA00023054"/>
    </source>
</evidence>
<dbReference type="GO" id="GO:0005829">
    <property type="term" value="C:cytosol"/>
    <property type="evidence" value="ECO:0007669"/>
    <property type="project" value="UniProtKB-ARBA"/>
</dbReference>
<dbReference type="Ensembl" id="ENSNMLT00000049075.1">
    <property type="protein sequence ID" value="ENSNMLP00000044212.1"/>
    <property type="gene ID" value="ENSNMLG00000026738.1"/>
</dbReference>
<name>A0A8C6V966_9GOBI</name>
<dbReference type="InterPro" id="IPR037618">
    <property type="entry name" value="LIPB1/2_SAM_2nd"/>
</dbReference>
<dbReference type="PANTHER" id="PTHR12587:SF21">
    <property type="entry name" value="PPFIA-BINDING PROTEIN 1A"/>
    <property type="match status" value="1"/>
</dbReference>
<comment type="function">
    <text evidence="5">May regulate the disassembly of focal adhesions. Did not bind receptor-like tyrosine phosphatases type 2A.</text>
</comment>
<dbReference type="SMART" id="SM00454">
    <property type="entry name" value="SAM"/>
    <property type="match status" value="3"/>
</dbReference>
<evidence type="ECO:0000256" key="3">
    <source>
        <dbReference type="ARBA" id="ARBA00022737"/>
    </source>
</evidence>
<dbReference type="InterPro" id="IPR037619">
    <property type="entry name" value="LIPB1/2_SAM_3rd"/>
</dbReference>
<feature type="coiled-coil region" evidence="6">
    <location>
        <begin position="132"/>
        <end position="166"/>
    </location>
</feature>
<evidence type="ECO:0000256" key="1">
    <source>
        <dbReference type="ARBA" id="ARBA00007547"/>
    </source>
</evidence>
<dbReference type="PANTHER" id="PTHR12587">
    <property type="entry name" value="LAR INTERACTING PROTEIN LIP -RELATED PROTEIN"/>
    <property type="match status" value="1"/>
</dbReference>
<evidence type="ECO:0000256" key="5">
    <source>
        <dbReference type="ARBA" id="ARBA00060046"/>
    </source>
</evidence>
<dbReference type="AlphaFoldDB" id="A0A8C6V966"/>
<feature type="region of interest" description="Disordered" evidence="7">
    <location>
        <begin position="411"/>
        <end position="439"/>
    </location>
</feature>
<dbReference type="FunFam" id="1.10.150.50:FF:000007">
    <property type="entry name" value="Liprin-beta-1 isoform 1"/>
    <property type="match status" value="1"/>
</dbReference>
<dbReference type="PROSITE" id="PS50105">
    <property type="entry name" value="SAM_DOMAIN"/>
    <property type="match status" value="2"/>
</dbReference>
<evidence type="ECO:0000313" key="9">
    <source>
        <dbReference type="Ensembl" id="ENSNMLP00000044212.1"/>
    </source>
</evidence>
<evidence type="ECO:0000313" key="10">
    <source>
        <dbReference type="Proteomes" id="UP000694523"/>
    </source>
</evidence>
<reference evidence="9" key="2">
    <citation type="submission" date="2025-09" db="UniProtKB">
        <authorList>
            <consortium name="Ensembl"/>
        </authorList>
    </citation>
    <scope>IDENTIFICATION</scope>
</reference>
<dbReference type="FunFam" id="1.10.150.50:FF:000005">
    <property type="entry name" value="Liprin-beta-1 isoform 1"/>
    <property type="match status" value="1"/>
</dbReference>
<protein>
    <submittedName>
        <fullName evidence="9">PPFIA binding protein 1a</fullName>
    </submittedName>
</protein>
<dbReference type="CDD" id="cd09566">
    <property type="entry name" value="SAM_liprin-beta1_2_repeat2"/>
    <property type="match status" value="1"/>
</dbReference>
<dbReference type="CDD" id="cd09569">
    <property type="entry name" value="SAM_liprin-beta1_2_repeat3"/>
    <property type="match status" value="1"/>
</dbReference>
<dbReference type="InterPro" id="IPR037617">
    <property type="entry name" value="LIPB1/2_SAM_1"/>
</dbReference>
<dbReference type="Gene3D" id="1.10.150.50">
    <property type="entry name" value="Transcription Factor, Ets-1"/>
    <property type="match status" value="3"/>
</dbReference>
<keyword evidence="3" id="KW-0677">Repeat</keyword>
<dbReference type="InterPro" id="IPR013761">
    <property type="entry name" value="SAM/pointed_sf"/>
</dbReference>
<keyword evidence="10" id="KW-1185">Reference proteome</keyword>
<feature type="domain" description="SAM" evidence="8">
    <location>
        <begin position="586"/>
        <end position="644"/>
    </location>
</feature>
<dbReference type="Pfam" id="PF26022">
    <property type="entry name" value="CC_Liprin_beta"/>
    <property type="match status" value="1"/>
</dbReference>
<dbReference type="FunFam" id="1.10.150.50:FF:000017">
    <property type="entry name" value="Liprin-beta-1 isoform 1"/>
    <property type="match status" value="1"/>
</dbReference>
<dbReference type="InterPro" id="IPR058914">
    <property type="entry name" value="LIPB1/2_CC"/>
</dbReference>
<dbReference type="Pfam" id="PF00536">
    <property type="entry name" value="SAM_1"/>
    <property type="match status" value="2"/>
</dbReference>
<evidence type="ECO:0000259" key="8">
    <source>
        <dbReference type="PROSITE" id="PS50105"/>
    </source>
</evidence>
<dbReference type="Pfam" id="PF07647">
    <property type="entry name" value="SAM_2"/>
    <property type="match status" value="1"/>
</dbReference>
<organism evidence="9 10">
    <name type="scientific">Neogobius melanostomus</name>
    <name type="common">round goby</name>
    <dbReference type="NCBI Taxonomy" id="47308"/>
    <lineage>
        <taxon>Eukaryota</taxon>
        <taxon>Metazoa</taxon>
        <taxon>Chordata</taxon>
        <taxon>Craniata</taxon>
        <taxon>Vertebrata</taxon>
        <taxon>Euteleostomi</taxon>
        <taxon>Actinopterygii</taxon>
        <taxon>Neopterygii</taxon>
        <taxon>Teleostei</taxon>
        <taxon>Neoteleostei</taxon>
        <taxon>Acanthomorphata</taxon>
        <taxon>Gobiaria</taxon>
        <taxon>Gobiiformes</taxon>
        <taxon>Gobioidei</taxon>
        <taxon>Gobiidae</taxon>
        <taxon>Benthophilinae</taxon>
        <taxon>Neogobiini</taxon>
        <taxon>Neogobius</taxon>
    </lineage>
</organism>
<feature type="compositionally biased region" description="Basic and acidic residues" evidence="7">
    <location>
        <begin position="426"/>
        <end position="436"/>
    </location>
</feature>
<dbReference type="SUPFAM" id="SSF47769">
    <property type="entry name" value="SAM/Pointed domain"/>
    <property type="match status" value="3"/>
</dbReference>
<evidence type="ECO:0000256" key="2">
    <source>
        <dbReference type="ARBA" id="ARBA00022553"/>
    </source>
</evidence>
<feature type="region of interest" description="Disordered" evidence="7">
    <location>
        <begin position="356"/>
        <end position="380"/>
    </location>
</feature>
<reference evidence="9" key="1">
    <citation type="submission" date="2025-08" db="UniProtKB">
        <authorList>
            <consortium name="Ensembl"/>
        </authorList>
    </citation>
    <scope>IDENTIFICATION</scope>
</reference>
<feature type="compositionally biased region" description="Polar residues" evidence="7">
    <location>
        <begin position="360"/>
        <end position="373"/>
    </location>
</feature>
<dbReference type="InterPro" id="IPR029515">
    <property type="entry name" value="Liprin"/>
</dbReference>
<dbReference type="Proteomes" id="UP000694523">
    <property type="component" value="Unplaced"/>
</dbReference>
<dbReference type="GO" id="GO:0048786">
    <property type="term" value="C:presynaptic active zone"/>
    <property type="evidence" value="ECO:0007669"/>
    <property type="project" value="TreeGrafter"/>
</dbReference>
<comment type="similarity">
    <text evidence="1">Belongs to the liprin family. Liprin-beta subfamily.</text>
</comment>
<proteinExistence type="inferred from homology"/>
<feature type="domain" description="SAM" evidence="8">
    <location>
        <begin position="509"/>
        <end position="573"/>
    </location>
</feature>
<keyword evidence="2" id="KW-0597">Phosphoprotein</keyword>